<accession>A0ACB8S302</accession>
<gene>
    <name evidence="1" type="ORF">FA95DRAFT_1486594</name>
</gene>
<organism evidence="1 2">
    <name type="scientific">Auriscalpium vulgare</name>
    <dbReference type="NCBI Taxonomy" id="40419"/>
    <lineage>
        <taxon>Eukaryota</taxon>
        <taxon>Fungi</taxon>
        <taxon>Dikarya</taxon>
        <taxon>Basidiomycota</taxon>
        <taxon>Agaricomycotina</taxon>
        <taxon>Agaricomycetes</taxon>
        <taxon>Russulales</taxon>
        <taxon>Auriscalpiaceae</taxon>
        <taxon>Auriscalpium</taxon>
    </lineage>
</organism>
<name>A0ACB8S302_9AGAM</name>
<evidence type="ECO:0000313" key="1">
    <source>
        <dbReference type="EMBL" id="KAI0050771.1"/>
    </source>
</evidence>
<keyword evidence="2" id="KW-1185">Reference proteome</keyword>
<sequence>MSEQTYTEAWLEGPSTAFKFYTRTYAPKTAPRGVVVFIHGFIEHVGRYTWAHETWAARGFVVFTFDQRGFGRTSLVTPDGKGKSASVYGRTGDKEQIGDVEWALRHVKATHAGLPIFLMGHSMGGGIALSFVTRSSEPPSKELVSSLAGVIGSSPLLRLSDPPLGLVRWIGSRATALTPNLTIPAGVDPKWLTHDQAIVAENKVDPLIHQGASLRAVNDMLNRGETLLNEGYKNWPQPLPLLIIHGTEDHVTSSKASQAFIEKVQIADKKLSLYEGGYHELHNENNGVKEKFQDELITWAEAHLSSEQTAKL</sequence>
<protein>
    <submittedName>
        <fullName evidence="1">Lysophospholipase</fullName>
    </submittedName>
</protein>
<evidence type="ECO:0000313" key="2">
    <source>
        <dbReference type="Proteomes" id="UP000814033"/>
    </source>
</evidence>
<comment type="caution">
    <text evidence="1">The sequence shown here is derived from an EMBL/GenBank/DDBJ whole genome shotgun (WGS) entry which is preliminary data.</text>
</comment>
<dbReference type="Proteomes" id="UP000814033">
    <property type="component" value="Unassembled WGS sequence"/>
</dbReference>
<reference evidence="1" key="2">
    <citation type="journal article" date="2022" name="New Phytol.">
        <title>Evolutionary transition to the ectomycorrhizal habit in the genomes of a hyperdiverse lineage of mushroom-forming fungi.</title>
        <authorList>
            <person name="Looney B."/>
            <person name="Miyauchi S."/>
            <person name="Morin E."/>
            <person name="Drula E."/>
            <person name="Courty P.E."/>
            <person name="Kohler A."/>
            <person name="Kuo A."/>
            <person name="LaButti K."/>
            <person name="Pangilinan J."/>
            <person name="Lipzen A."/>
            <person name="Riley R."/>
            <person name="Andreopoulos W."/>
            <person name="He G."/>
            <person name="Johnson J."/>
            <person name="Nolan M."/>
            <person name="Tritt A."/>
            <person name="Barry K.W."/>
            <person name="Grigoriev I.V."/>
            <person name="Nagy L.G."/>
            <person name="Hibbett D."/>
            <person name="Henrissat B."/>
            <person name="Matheny P.B."/>
            <person name="Labbe J."/>
            <person name="Martin F.M."/>
        </authorList>
    </citation>
    <scope>NUCLEOTIDE SEQUENCE</scope>
    <source>
        <strain evidence="1">FP105234-sp</strain>
    </source>
</reference>
<dbReference type="EMBL" id="MU275858">
    <property type="protein sequence ID" value="KAI0050771.1"/>
    <property type="molecule type" value="Genomic_DNA"/>
</dbReference>
<reference evidence="1" key="1">
    <citation type="submission" date="2021-02" db="EMBL/GenBank/DDBJ databases">
        <authorList>
            <consortium name="DOE Joint Genome Institute"/>
            <person name="Ahrendt S."/>
            <person name="Looney B.P."/>
            <person name="Miyauchi S."/>
            <person name="Morin E."/>
            <person name="Drula E."/>
            <person name="Courty P.E."/>
            <person name="Chicoki N."/>
            <person name="Fauchery L."/>
            <person name="Kohler A."/>
            <person name="Kuo A."/>
            <person name="Labutti K."/>
            <person name="Pangilinan J."/>
            <person name="Lipzen A."/>
            <person name="Riley R."/>
            <person name="Andreopoulos W."/>
            <person name="He G."/>
            <person name="Johnson J."/>
            <person name="Barry K.W."/>
            <person name="Grigoriev I.V."/>
            <person name="Nagy L."/>
            <person name="Hibbett D."/>
            <person name="Henrissat B."/>
            <person name="Matheny P.B."/>
            <person name="Labbe J."/>
            <person name="Martin F."/>
        </authorList>
    </citation>
    <scope>NUCLEOTIDE SEQUENCE</scope>
    <source>
        <strain evidence="1">FP105234-sp</strain>
    </source>
</reference>
<proteinExistence type="predicted"/>